<organism evidence="2 3">
    <name type="scientific">Triplophysa tibetana</name>
    <dbReference type="NCBI Taxonomy" id="1572043"/>
    <lineage>
        <taxon>Eukaryota</taxon>
        <taxon>Metazoa</taxon>
        <taxon>Chordata</taxon>
        <taxon>Craniata</taxon>
        <taxon>Vertebrata</taxon>
        <taxon>Euteleostomi</taxon>
        <taxon>Actinopterygii</taxon>
        <taxon>Neopterygii</taxon>
        <taxon>Teleostei</taxon>
        <taxon>Ostariophysi</taxon>
        <taxon>Cypriniformes</taxon>
        <taxon>Nemacheilidae</taxon>
        <taxon>Triplophysa</taxon>
    </lineage>
</organism>
<dbReference type="EMBL" id="SOYY01000005">
    <property type="protein sequence ID" value="KAA0721394.1"/>
    <property type="molecule type" value="Genomic_DNA"/>
</dbReference>
<dbReference type="GO" id="GO:0006357">
    <property type="term" value="P:regulation of transcription by RNA polymerase II"/>
    <property type="evidence" value="ECO:0007669"/>
    <property type="project" value="TreeGrafter"/>
</dbReference>
<dbReference type="PANTHER" id="PTHR46167:SF1">
    <property type="entry name" value="N-LYSINE METHYLTRANSFERASE KMT5A"/>
    <property type="match status" value="1"/>
</dbReference>
<dbReference type="SUPFAM" id="SSF82199">
    <property type="entry name" value="SET domain"/>
    <property type="match status" value="1"/>
</dbReference>
<accession>A0A5A9PG82</accession>
<dbReference type="GO" id="GO:0042799">
    <property type="term" value="F:histone H4K20 methyltransferase activity"/>
    <property type="evidence" value="ECO:0007669"/>
    <property type="project" value="TreeGrafter"/>
</dbReference>
<protein>
    <recommendedName>
        <fullName evidence="1">SET domain-containing protein</fullName>
    </recommendedName>
</protein>
<feature type="domain" description="SET" evidence="1">
    <location>
        <begin position="2"/>
        <end position="134"/>
    </location>
</feature>
<reference evidence="2 3" key="1">
    <citation type="journal article" date="2019" name="Mol. Ecol. Resour.">
        <title>Chromosome-level genome assembly of Triplophysa tibetana, a fish adapted to the harsh high-altitude environment of the Tibetan Plateau.</title>
        <authorList>
            <person name="Yang X."/>
            <person name="Liu H."/>
            <person name="Ma Z."/>
            <person name="Zou Y."/>
            <person name="Zou M."/>
            <person name="Mao Y."/>
            <person name="Li X."/>
            <person name="Wang H."/>
            <person name="Chen T."/>
            <person name="Wang W."/>
            <person name="Yang R."/>
        </authorList>
    </citation>
    <scope>NUCLEOTIDE SEQUENCE [LARGE SCALE GENOMIC DNA]</scope>
    <source>
        <strain evidence="2">TTIB1903HZAU</strain>
        <tissue evidence="2">Muscle</tissue>
    </source>
</reference>
<name>A0A5A9PG82_9TELE</name>
<dbReference type="Gene3D" id="2.170.270.10">
    <property type="entry name" value="SET domain"/>
    <property type="match status" value="1"/>
</dbReference>
<dbReference type="GO" id="GO:0043516">
    <property type="term" value="P:regulation of DNA damage response, signal transduction by p53 class mediator"/>
    <property type="evidence" value="ECO:0007669"/>
    <property type="project" value="TreeGrafter"/>
</dbReference>
<evidence type="ECO:0000313" key="3">
    <source>
        <dbReference type="Proteomes" id="UP000324632"/>
    </source>
</evidence>
<gene>
    <name evidence="2" type="ORF">E1301_Tti020713</name>
</gene>
<keyword evidence="3" id="KW-1185">Reference proteome</keyword>
<dbReference type="GO" id="GO:0005700">
    <property type="term" value="C:polytene chromosome"/>
    <property type="evidence" value="ECO:0007669"/>
    <property type="project" value="TreeGrafter"/>
</dbReference>
<dbReference type="GO" id="GO:0005634">
    <property type="term" value="C:nucleus"/>
    <property type="evidence" value="ECO:0007669"/>
    <property type="project" value="TreeGrafter"/>
</dbReference>
<evidence type="ECO:0000259" key="1">
    <source>
        <dbReference type="PROSITE" id="PS50280"/>
    </source>
</evidence>
<dbReference type="Pfam" id="PF00856">
    <property type="entry name" value="SET"/>
    <property type="match status" value="1"/>
</dbReference>
<dbReference type="InterPro" id="IPR001214">
    <property type="entry name" value="SET_dom"/>
</dbReference>
<evidence type="ECO:0000313" key="2">
    <source>
        <dbReference type="EMBL" id="KAA0721394.1"/>
    </source>
</evidence>
<dbReference type="Proteomes" id="UP000324632">
    <property type="component" value="Chromosome 5"/>
</dbReference>
<dbReference type="PANTHER" id="PTHR46167">
    <property type="entry name" value="N-LYSINE METHYLTRANSFERASE KMT5A"/>
    <property type="match status" value="1"/>
</dbReference>
<proteinExistence type="predicted"/>
<comment type="caution">
    <text evidence="2">The sequence shown here is derived from an EMBL/GenBank/DDBJ whole genome shotgun (WGS) entry which is preliminary data.</text>
</comment>
<dbReference type="InterPro" id="IPR046341">
    <property type="entry name" value="SET_dom_sf"/>
</dbReference>
<dbReference type="InterPro" id="IPR051760">
    <property type="entry name" value="KMT5A"/>
</dbReference>
<dbReference type="PROSITE" id="PS50280">
    <property type="entry name" value="SET"/>
    <property type="match status" value="1"/>
</dbReference>
<dbReference type="AlphaFoldDB" id="A0A5A9PG82"/>
<sequence>MVTIYLLIEKACSSDGIITTMNIKANQVVCDYHGVVVSKQEGKRRMETLGEGPSYLIFFKGKGGQPLCIDVQNFSCFWHLEQHTYGRRMNRSRKANNVRPQRVRLILIEGQRECVLFLALRDIGVGEELLWDYRVRRLSFCGEGRDIAW</sequence>